<comment type="caution">
    <text evidence="4">The sequence shown here is derived from an EMBL/GenBank/DDBJ whole genome shotgun (WGS) entry which is preliminary data.</text>
</comment>
<dbReference type="PROSITE" id="PS50801">
    <property type="entry name" value="STAS"/>
    <property type="match status" value="1"/>
</dbReference>
<evidence type="ECO:0000259" key="3">
    <source>
        <dbReference type="PROSITE" id="PS50801"/>
    </source>
</evidence>
<dbReference type="InterPro" id="IPR003658">
    <property type="entry name" value="Anti-sigma_ant"/>
</dbReference>
<dbReference type="GO" id="GO:0043856">
    <property type="term" value="F:anti-sigma factor antagonist activity"/>
    <property type="evidence" value="ECO:0007669"/>
    <property type="project" value="InterPro"/>
</dbReference>
<dbReference type="Proteomes" id="UP000649345">
    <property type="component" value="Unassembled WGS sequence"/>
</dbReference>
<dbReference type="InterPro" id="IPR036513">
    <property type="entry name" value="STAS_dom_sf"/>
</dbReference>
<dbReference type="NCBIfam" id="TIGR00377">
    <property type="entry name" value="ant_ant_sig"/>
    <property type="match status" value="1"/>
</dbReference>
<dbReference type="AlphaFoldDB" id="A0A923LA10"/>
<dbReference type="InterPro" id="IPR002645">
    <property type="entry name" value="STAS_dom"/>
</dbReference>
<dbReference type="CDD" id="cd07043">
    <property type="entry name" value="STAS_anti-anti-sigma_factors"/>
    <property type="match status" value="1"/>
</dbReference>
<accession>A0A923LA10</accession>
<protein>
    <recommendedName>
        <fullName evidence="2">Anti-sigma factor antagonist</fullName>
    </recommendedName>
</protein>
<dbReference type="SUPFAM" id="SSF52091">
    <property type="entry name" value="SpoIIaa-like"/>
    <property type="match status" value="1"/>
</dbReference>
<evidence type="ECO:0000313" key="4">
    <source>
        <dbReference type="EMBL" id="MBC5658561.1"/>
    </source>
</evidence>
<name>A0A923LA10_9FIRM</name>
<evidence type="ECO:0000313" key="5">
    <source>
        <dbReference type="Proteomes" id="UP000649345"/>
    </source>
</evidence>
<comment type="similarity">
    <text evidence="1 2">Belongs to the anti-sigma-factor antagonist family.</text>
</comment>
<reference evidence="4" key="1">
    <citation type="submission" date="2020-08" db="EMBL/GenBank/DDBJ databases">
        <title>Genome public.</title>
        <authorList>
            <person name="Liu C."/>
            <person name="Sun Q."/>
        </authorList>
    </citation>
    <scope>NUCLEOTIDE SEQUENCE</scope>
    <source>
        <strain evidence="4">NSJ-68</strain>
    </source>
</reference>
<feature type="domain" description="STAS" evidence="3">
    <location>
        <begin position="9"/>
        <end position="117"/>
    </location>
</feature>
<dbReference type="PANTHER" id="PTHR33495:SF2">
    <property type="entry name" value="ANTI-SIGMA FACTOR ANTAGONIST TM_1081-RELATED"/>
    <property type="match status" value="1"/>
</dbReference>
<sequence>MKKKRRTQKPERLKLEGTTLYIRVPGELDHHSADEISRSADRMLEEQNIRRMIFDFSDTGFCDSSGIGMLMGRYKMMKALGGEVRAVQVGERVAKILMLSGIMKIIPVERAEGGMER</sequence>
<dbReference type="EMBL" id="JACOOR010000001">
    <property type="protein sequence ID" value="MBC5658561.1"/>
    <property type="molecule type" value="Genomic_DNA"/>
</dbReference>
<proteinExistence type="inferred from homology"/>
<dbReference type="Pfam" id="PF01740">
    <property type="entry name" value="STAS"/>
    <property type="match status" value="1"/>
</dbReference>
<dbReference type="RefSeq" id="WP_186872737.1">
    <property type="nucleotide sequence ID" value="NZ_JACOOR010000001.1"/>
</dbReference>
<dbReference type="Gene3D" id="3.30.750.24">
    <property type="entry name" value="STAS domain"/>
    <property type="match status" value="1"/>
</dbReference>
<evidence type="ECO:0000256" key="2">
    <source>
        <dbReference type="RuleBase" id="RU003749"/>
    </source>
</evidence>
<organism evidence="4 5">
    <name type="scientific">Anaerosacchariphilus hominis</name>
    <dbReference type="NCBI Taxonomy" id="2763017"/>
    <lineage>
        <taxon>Bacteria</taxon>
        <taxon>Bacillati</taxon>
        <taxon>Bacillota</taxon>
        <taxon>Clostridia</taxon>
        <taxon>Lachnospirales</taxon>
        <taxon>Lachnospiraceae</taxon>
        <taxon>Anaerosacchariphilus</taxon>
    </lineage>
</organism>
<gene>
    <name evidence="4" type="ORF">H8S44_02010</name>
</gene>
<evidence type="ECO:0000256" key="1">
    <source>
        <dbReference type="ARBA" id="ARBA00009013"/>
    </source>
</evidence>
<keyword evidence="5" id="KW-1185">Reference proteome</keyword>
<dbReference type="PANTHER" id="PTHR33495">
    <property type="entry name" value="ANTI-SIGMA FACTOR ANTAGONIST TM_1081-RELATED-RELATED"/>
    <property type="match status" value="1"/>
</dbReference>